<gene>
    <name evidence="2" type="primary">rimL</name>
    <name evidence="2" type="ORF">BTTOUR_15205</name>
</gene>
<sequence length="188" mass="22342">MQNVVLKGKKVTIRTIEESDIKTLWNIIFKEESPEWKKWDAPYFSFSMQEYSSYKEKMQNRLKEEPLSNLIIENNGQIIGTVGFYWEYKTTRWLEMGVVIYEPTYWNGGYGTEALTLYRDLLFEKMEIGRVGITTWSGNERMMKVAEKIGMSLEGRMRKCRYYNGTYYDSIRMGMIREEWEALCVTKG</sequence>
<reference evidence="2 3" key="1">
    <citation type="submission" date="2023-10" db="EMBL/GenBank/DDBJ databases">
        <title>Draft Genome Sequence of Bacillus thuringiensis serovar. toumanoffi 4059: Identification of a Novel Cry Protein Candidate.</title>
        <authorList>
            <person name="Murdoch R.W."/>
            <person name="Gemler B."/>
            <person name="Heater B.S."/>
        </authorList>
    </citation>
    <scope>NUCLEOTIDE SEQUENCE [LARGE SCALE GENOMIC DNA]</scope>
    <source>
        <strain evidence="2 3">4059</strain>
    </source>
</reference>
<dbReference type="PROSITE" id="PS51186">
    <property type="entry name" value="GNAT"/>
    <property type="match status" value="1"/>
</dbReference>
<dbReference type="RefSeq" id="WP_001181858.1">
    <property type="nucleotide sequence ID" value="NZ_JAWQCK010000007.1"/>
</dbReference>
<dbReference type="Gene3D" id="3.40.630.30">
    <property type="match status" value="1"/>
</dbReference>
<dbReference type="PANTHER" id="PTHR43415">
    <property type="entry name" value="SPERMIDINE N(1)-ACETYLTRANSFERASE"/>
    <property type="match status" value="1"/>
</dbReference>
<comment type="caution">
    <text evidence="2">The sequence shown here is derived from an EMBL/GenBank/DDBJ whole genome shotgun (WGS) entry which is preliminary data.</text>
</comment>
<dbReference type="CDD" id="cd04301">
    <property type="entry name" value="NAT_SF"/>
    <property type="match status" value="1"/>
</dbReference>
<dbReference type="AlphaFoldDB" id="A0ABD5HYN8"/>
<proteinExistence type="predicted"/>
<dbReference type="EMBL" id="JAWQCK010000007">
    <property type="protein sequence ID" value="MDW9210086.1"/>
    <property type="molecule type" value="Genomic_DNA"/>
</dbReference>
<protein>
    <submittedName>
        <fullName evidence="2">N-acetyltransferase</fullName>
    </submittedName>
</protein>
<organism evidence="2 3">
    <name type="scientific">Bacillus thuringiensis serovar toumanoffi</name>
    <dbReference type="NCBI Taxonomy" id="180862"/>
    <lineage>
        <taxon>Bacteria</taxon>
        <taxon>Bacillati</taxon>
        <taxon>Bacillota</taxon>
        <taxon>Bacilli</taxon>
        <taxon>Bacillales</taxon>
        <taxon>Bacillaceae</taxon>
        <taxon>Bacillus</taxon>
        <taxon>Bacillus cereus group</taxon>
    </lineage>
</organism>
<dbReference type="InterPro" id="IPR000182">
    <property type="entry name" value="GNAT_dom"/>
</dbReference>
<dbReference type="PANTHER" id="PTHR43415:SF4">
    <property type="entry name" value="N-ACETYLTRANSFERASE DOMAIN-CONTAINING PROTEIN"/>
    <property type="match status" value="1"/>
</dbReference>
<dbReference type="InterPro" id="IPR016181">
    <property type="entry name" value="Acyl_CoA_acyltransferase"/>
</dbReference>
<name>A0ABD5HYN8_BACTU</name>
<feature type="domain" description="N-acetyltransferase" evidence="1">
    <location>
        <begin position="11"/>
        <end position="174"/>
    </location>
</feature>
<evidence type="ECO:0000259" key="1">
    <source>
        <dbReference type="PROSITE" id="PS51186"/>
    </source>
</evidence>
<evidence type="ECO:0000313" key="3">
    <source>
        <dbReference type="Proteomes" id="UP001272716"/>
    </source>
</evidence>
<evidence type="ECO:0000313" key="2">
    <source>
        <dbReference type="EMBL" id="MDW9210086.1"/>
    </source>
</evidence>
<dbReference type="SUPFAM" id="SSF55729">
    <property type="entry name" value="Acyl-CoA N-acyltransferases (Nat)"/>
    <property type="match status" value="1"/>
</dbReference>
<dbReference type="Pfam" id="PF13302">
    <property type="entry name" value="Acetyltransf_3"/>
    <property type="match status" value="1"/>
</dbReference>
<dbReference type="Proteomes" id="UP001272716">
    <property type="component" value="Unassembled WGS sequence"/>
</dbReference>
<accession>A0ABD5HYN8</accession>